<evidence type="ECO:0000256" key="2">
    <source>
        <dbReference type="ARBA" id="ARBA00001913"/>
    </source>
</evidence>
<evidence type="ECO:0000259" key="7">
    <source>
        <dbReference type="Pfam" id="PF05826"/>
    </source>
</evidence>
<keyword evidence="6" id="KW-0443">Lipid metabolism</keyword>
<comment type="caution">
    <text evidence="8">The sequence shown here is derived from an EMBL/GenBank/DDBJ whole genome shotgun (WGS) entry which is preliminary data.</text>
</comment>
<comment type="cofactor">
    <cofactor evidence="2">
        <name>Ca(2+)</name>
        <dbReference type="ChEBI" id="CHEBI:29108"/>
    </cofactor>
</comment>
<sequence length="237" mass="26424">VQPRIVTDIHSGGHRLAEVSEDKNTNEVVSCNLLGEQTLIKLVLAVIPAAQVTNVSTEEMNHLVNTCMNIQPMTSGSSILDILGDTLRSLFIFPGTKWCGPGNVAENDSDLGQAAATDRCCRTYDKSASSIAPFETEHNVTNYRPYPMTDCESDRFLYECLSNDNSATSVAFGTIFFDVLRPQCFEYDYPTKCTEYNLLLLLLLRPPCEEFEPDTSKPKEWHVVDDPSFLLGLLEKE</sequence>
<dbReference type="Pfam" id="PF05826">
    <property type="entry name" value="Phospholip_A2_2"/>
    <property type="match status" value="1"/>
</dbReference>
<reference evidence="8 9" key="1">
    <citation type="journal article" date="2023" name="Arcadia Sci">
        <title>De novo assembly of a long-read Amblyomma americanum tick genome.</title>
        <authorList>
            <person name="Chou S."/>
            <person name="Poskanzer K.E."/>
            <person name="Rollins M."/>
            <person name="Thuy-Boun P.S."/>
        </authorList>
    </citation>
    <scope>NUCLEOTIDE SEQUENCE [LARGE SCALE GENOMIC DNA]</scope>
    <source>
        <strain evidence="8">F_SG_1</strain>
        <tissue evidence="8">Salivary glands</tissue>
    </source>
</reference>
<evidence type="ECO:0000256" key="1">
    <source>
        <dbReference type="ARBA" id="ARBA00001604"/>
    </source>
</evidence>
<feature type="domain" description="Phospholipase A2-like central" evidence="7">
    <location>
        <begin position="92"/>
        <end position="187"/>
    </location>
</feature>
<evidence type="ECO:0000313" key="9">
    <source>
        <dbReference type="Proteomes" id="UP001321473"/>
    </source>
</evidence>
<dbReference type="Gene3D" id="1.20.90.10">
    <property type="entry name" value="Phospholipase A2 domain"/>
    <property type="match status" value="1"/>
</dbReference>
<keyword evidence="5" id="KW-0442">Lipid degradation</keyword>
<dbReference type="SUPFAM" id="SSF48619">
    <property type="entry name" value="Phospholipase A2, PLA2"/>
    <property type="match status" value="1"/>
</dbReference>
<name>A0AAQ4E7W2_AMBAM</name>
<accession>A0AAQ4E7W2</accession>
<evidence type="ECO:0000313" key="8">
    <source>
        <dbReference type="EMBL" id="KAK8770829.1"/>
    </source>
</evidence>
<dbReference type="EMBL" id="JARKHS020020504">
    <property type="protein sequence ID" value="KAK8770829.1"/>
    <property type="molecule type" value="Genomic_DNA"/>
</dbReference>
<evidence type="ECO:0000256" key="6">
    <source>
        <dbReference type="ARBA" id="ARBA00023098"/>
    </source>
</evidence>
<dbReference type="GO" id="GO:0004623">
    <property type="term" value="F:phospholipase A2 activity"/>
    <property type="evidence" value="ECO:0007669"/>
    <property type="project" value="UniProtKB-EC"/>
</dbReference>
<protein>
    <recommendedName>
        <fullName evidence="7">Phospholipase A2-like central domain-containing protein</fullName>
    </recommendedName>
</protein>
<gene>
    <name evidence="8" type="ORF">V5799_012705</name>
</gene>
<organism evidence="8 9">
    <name type="scientific">Amblyomma americanum</name>
    <name type="common">Lone star tick</name>
    <dbReference type="NCBI Taxonomy" id="6943"/>
    <lineage>
        <taxon>Eukaryota</taxon>
        <taxon>Metazoa</taxon>
        <taxon>Ecdysozoa</taxon>
        <taxon>Arthropoda</taxon>
        <taxon>Chelicerata</taxon>
        <taxon>Arachnida</taxon>
        <taxon>Acari</taxon>
        <taxon>Parasitiformes</taxon>
        <taxon>Ixodida</taxon>
        <taxon>Ixodoidea</taxon>
        <taxon>Ixodidae</taxon>
        <taxon>Amblyomminae</taxon>
        <taxon>Amblyomma</taxon>
    </lineage>
</organism>
<dbReference type="InterPro" id="IPR016090">
    <property type="entry name" value="PLA2-like_dom"/>
</dbReference>
<evidence type="ECO:0000256" key="3">
    <source>
        <dbReference type="ARBA" id="ARBA00022801"/>
    </source>
</evidence>
<comment type="catalytic activity">
    <reaction evidence="1">
        <text>a 1,2-diacyl-sn-glycero-3-phosphocholine + H2O = a 1-acyl-sn-glycero-3-phosphocholine + a fatty acid + H(+)</text>
        <dbReference type="Rhea" id="RHEA:15801"/>
        <dbReference type="ChEBI" id="CHEBI:15377"/>
        <dbReference type="ChEBI" id="CHEBI:15378"/>
        <dbReference type="ChEBI" id="CHEBI:28868"/>
        <dbReference type="ChEBI" id="CHEBI:57643"/>
        <dbReference type="ChEBI" id="CHEBI:58168"/>
        <dbReference type="EC" id="3.1.1.4"/>
    </reaction>
</comment>
<keyword evidence="9" id="KW-1185">Reference proteome</keyword>
<evidence type="ECO:0000256" key="5">
    <source>
        <dbReference type="ARBA" id="ARBA00022963"/>
    </source>
</evidence>
<evidence type="ECO:0000256" key="4">
    <source>
        <dbReference type="ARBA" id="ARBA00022837"/>
    </source>
</evidence>
<dbReference type="GO" id="GO:0016042">
    <property type="term" value="P:lipid catabolic process"/>
    <property type="evidence" value="ECO:0007669"/>
    <property type="project" value="UniProtKB-KW"/>
</dbReference>
<keyword evidence="3" id="KW-0378">Hydrolase</keyword>
<dbReference type="GO" id="GO:0050482">
    <property type="term" value="P:arachidonate secretion"/>
    <property type="evidence" value="ECO:0007669"/>
    <property type="project" value="InterPro"/>
</dbReference>
<dbReference type="PANTHER" id="PTHR12253">
    <property type="entry name" value="RH14732P"/>
    <property type="match status" value="1"/>
</dbReference>
<dbReference type="InterPro" id="IPR036444">
    <property type="entry name" value="PLipase_A2_dom_sf"/>
</dbReference>
<proteinExistence type="predicted"/>
<keyword evidence="4" id="KW-0106">Calcium</keyword>
<dbReference type="GO" id="GO:0006644">
    <property type="term" value="P:phospholipid metabolic process"/>
    <property type="evidence" value="ECO:0007669"/>
    <property type="project" value="InterPro"/>
</dbReference>
<feature type="non-terminal residue" evidence="8">
    <location>
        <position position="1"/>
    </location>
</feature>
<dbReference type="Proteomes" id="UP001321473">
    <property type="component" value="Unassembled WGS sequence"/>
</dbReference>
<dbReference type="AlphaFoldDB" id="A0AAQ4E7W2"/>